<name>A0A6J7WNG6_9CAUD</name>
<evidence type="ECO:0000313" key="3">
    <source>
        <dbReference type="EMBL" id="CAB5217664.1"/>
    </source>
</evidence>
<gene>
    <name evidence="3" type="ORF">UFOVP209_1</name>
</gene>
<dbReference type="InterPro" id="IPR010618">
    <property type="entry name" value="RPF"/>
</dbReference>
<evidence type="ECO:0000259" key="2">
    <source>
        <dbReference type="Pfam" id="PF06737"/>
    </source>
</evidence>
<reference evidence="3" key="1">
    <citation type="submission" date="2020-05" db="EMBL/GenBank/DDBJ databases">
        <authorList>
            <person name="Chiriac C."/>
            <person name="Salcher M."/>
            <person name="Ghai R."/>
            <person name="Kavagutti S V."/>
        </authorList>
    </citation>
    <scope>NUCLEOTIDE SEQUENCE</scope>
</reference>
<dbReference type="SUPFAM" id="SSF53955">
    <property type="entry name" value="Lysozyme-like"/>
    <property type="match status" value="1"/>
</dbReference>
<feature type="domain" description="Resuscitation-promoting factor core lysozyme-like" evidence="2">
    <location>
        <begin position="100"/>
        <end position="176"/>
    </location>
</feature>
<dbReference type="InterPro" id="IPR023346">
    <property type="entry name" value="Lysozyme-like_dom_sf"/>
</dbReference>
<proteinExistence type="predicted"/>
<protein>
    <submittedName>
        <fullName evidence="3">Transglycosylase-like</fullName>
    </submittedName>
</protein>
<organism evidence="3">
    <name type="scientific">uncultured Caudovirales phage</name>
    <dbReference type="NCBI Taxonomy" id="2100421"/>
    <lineage>
        <taxon>Viruses</taxon>
        <taxon>Duplodnaviria</taxon>
        <taxon>Heunggongvirae</taxon>
        <taxon>Uroviricota</taxon>
        <taxon>Caudoviricetes</taxon>
        <taxon>Peduoviridae</taxon>
        <taxon>Maltschvirus</taxon>
        <taxon>Maltschvirus maltsch</taxon>
    </lineage>
</organism>
<dbReference type="EMBL" id="LR798252">
    <property type="protein sequence ID" value="CAB5217664.1"/>
    <property type="molecule type" value="Genomic_DNA"/>
</dbReference>
<dbReference type="Gene3D" id="1.10.530.10">
    <property type="match status" value="1"/>
</dbReference>
<dbReference type="GO" id="GO:0016787">
    <property type="term" value="F:hydrolase activity"/>
    <property type="evidence" value="ECO:0007669"/>
    <property type="project" value="UniProtKB-KW"/>
</dbReference>
<keyword evidence="1" id="KW-0378">Hydrolase</keyword>
<sequence length="183" mass="19129">MSTEQNPGIGVPWIIALAILAAAFFLGRCTAPPAAAQEPPKETTGVATPDTGYDFTDNAARALADLDAFLDSVTTTTTLSVQHPAAAPAAVPAAPTSSGDRWDTLAQCETGGDWATNTGNGFGGGLQFMHQSSYSTWLSFGGGEYAPHPWEASREQQIDIAERVLASSGWGAWPGCSRKNGWL</sequence>
<dbReference type="Pfam" id="PF06737">
    <property type="entry name" value="Transglycosylas"/>
    <property type="match status" value="1"/>
</dbReference>
<evidence type="ECO:0000256" key="1">
    <source>
        <dbReference type="ARBA" id="ARBA00022801"/>
    </source>
</evidence>
<accession>A0A6J7WNG6</accession>